<dbReference type="Proteomes" id="UP000075377">
    <property type="component" value="Unassembled WGS sequence"/>
</dbReference>
<organism evidence="1 2">
    <name type="scientific">Acetobacter malorum</name>
    <dbReference type="NCBI Taxonomy" id="178901"/>
    <lineage>
        <taxon>Bacteria</taxon>
        <taxon>Pseudomonadati</taxon>
        <taxon>Pseudomonadota</taxon>
        <taxon>Alphaproteobacteria</taxon>
        <taxon>Acetobacterales</taxon>
        <taxon>Acetobacteraceae</taxon>
        <taxon>Acetobacter</taxon>
    </lineage>
</organism>
<gene>
    <name evidence="1" type="ORF">AD951_09455</name>
</gene>
<dbReference type="PATRIC" id="fig|178901.14.peg.2392"/>
<evidence type="ECO:0000313" key="1">
    <source>
        <dbReference type="EMBL" id="KXV68860.1"/>
    </source>
</evidence>
<dbReference type="RefSeq" id="WP_061501435.1">
    <property type="nucleotide sequence ID" value="NZ_LHZX01000301.1"/>
</dbReference>
<proteinExistence type="predicted"/>
<comment type="caution">
    <text evidence="1">The sequence shown here is derived from an EMBL/GenBank/DDBJ whole genome shotgun (WGS) entry which is preliminary data.</text>
</comment>
<name>A0A149ULI8_9PROT</name>
<accession>A0A149ULI8</accession>
<dbReference type="AlphaFoldDB" id="A0A149ULI8"/>
<sequence length="83" mass="9175">MLNAFDFASGILGVISAYFWYKATQGDLPAAPQKGDTIRAALFKEFFDTLNKQGKYNKKAAYSACLAAFVQGMKLLFQSISHQ</sequence>
<protein>
    <submittedName>
        <fullName evidence="1">Uncharacterized protein</fullName>
    </submittedName>
</protein>
<evidence type="ECO:0000313" key="2">
    <source>
        <dbReference type="Proteomes" id="UP000075377"/>
    </source>
</evidence>
<reference evidence="1 2" key="1">
    <citation type="submission" date="2015-06" db="EMBL/GenBank/DDBJ databases">
        <title>Improved classification and identification of acetic acid bacteria using matrix-assisted laser desorption/ionization time-of-flight mass spectrometry; Gluconobacter nephelii and Gluconobacter uchimurae are later heterotypic synonyms of Gluconobacter japonicus and Gluconobacter oxydans, respectively.</title>
        <authorList>
            <person name="Li L."/>
            <person name="Cleenwerck I."/>
            <person name="De Vuyst L."/>
            <person name="Vandamme P."/>
        </authorList>
    </citation>
    <scope>NUCLEOTIDE SEQUENCE [LARGE SCALE GENOMIC DNA]</scope>
    <source>
        <strain evidence="1 2">LMG 1699</strain>
    </source>
</reference>
<dbReference type="EMBL" id="LHZX01000301">
    <property type="protein sequence ID" value="KXV68860.1"/>
    <property type="molecule type" value="Genomic_DNA"/>
</dbReference>